<sequence length="500" mass="57097">MKKGTRSESISTPPFDPQSTIPPLDPSKAPMESSSDPPAPWDPKYHFEALSKHVQRQHQALSDKIDGLLHALERTKTTPVFSQAIRGPNRRLEHQNEPEEEYFDENTDAGDDTPDCGRRQRRGNYNDDYGEDRMLNNIKMSIPEFEGLHDPDVYLDWERKFRGYAATWWEMQQERRRINRNPPIDNWEEMKGFMRGRFIPVHYESMNPDIACEVELKEFTSIERMVQYASIVEKQLREGRRRSSQTSAPNRQSWSKASRRPESTPWPPFQRPNQPNPTPNSAPSRARDIQCHKCQGWGHFQNQCPNRRVLFLNEQNGLESASEDEEEPQVAAAEAVDIPEVEPEDEETELPHPLTPKDVVEDQERMQERFKQERTKQAAAAVRTAAVNGRDSAESFQQESSSKSTNAAPLKASNDALVRGKSSGSAPTVEQNRSLFISVKGVEKALKAGPITRLRAKKLQDYLQATSRKKLEEEDGVQSSSKLMILLTLEDGDQDMENTT</sequence>
<dbReference type="Proteomes" id="UP001190926">
    <property type="component" value="Unassembled WGS sequence"/>
</dbReference>
<feature type="compositionally biased region" description="Acidic residues" evidence="1">
    <location>
        <begin position="98"/>
        <end position="114"/>
    </location>
</feature>
<gene>
    <name evidence="2" type="ORF">C2S53_005055</name>
</gene>
<evidence type="ECO:0000313" key="3">
    <source>
        <dbReference type="Proteomes" id="UP001190926"/>
    </source>
</evidence>
<dbReference type="GO" id="GO:0008270">
    <property type="term" value="F:zinc ion binding"/>
    <property type="evidence" value="ECO:0007669"/>
    <property type="project" value="InterPro"/>
</dbReference>
<feature type="compositionally biased region" description="Polar residues" evidence="1">
    <location>
        <begin position="394"/>
        <end position="407"/>
    </location>
</feature>
<proteinExistence type="predicted"/>
<protein>
    <recommendedName>
        <fullName evidence="4">CCHC-type domain-containing protein</fullName>
    </recommendedName>
</protein>
<feature type="region of interest" description="Disordered" evidence="1">
    <location>
        <begin position="236"/>
        <end position="287"/>
    </location>
</feature>
<feature type="compositionally biased region" description="Polar residues" evidence="1">
    <location>
        <begin position="244"/>
        <end position="256"/>
    </location>
</feature>
<evidence type="ECO:0008006" key="4">
    <source>
        <dbReference type="Google" id="ProtNLM"/>
    </source>
</evidence>
<dbReference type="EMBL" id="SDAM02000103">
    <property type="protein sequence ID" value="KAH6829855.1"/>
    <property type="molecule type" value="Genomic_DNA"/>
</dbReference>
<evidence type="ECO:0000256" key="1">
    <source>
        <dbReference type="SAM" id="MobiDB-lite"/>
    </source>
</evidence>
<feature type="compositionally biased region" description="Pro residues" evidence="1">
    <location>
        <begin position="264"/>
        <end position="280"/>
    </location>
</feature>
<reference evidence="2 3" key="1">
    <citation type="journal article" date="2021" name="Nat. Commun.">
        <title>Incipient diploidization of the medicinal plant Perilla within 10,000 years.</title>
        <authorList>
            <person name="Zhang Y."/>
            <person name="Shen Q."/>
            <person name="Leng L."/>
            <person name="Zhang D."/>
            <person name="Chen S."/>
            <person name="Shi Y."/>
            <person name="Ning Z."/>
            <person name="Chen S."/>
        </authorList>
    </citation>
    <scope>NUCLEOTIDE SEQUENCE [LARGE SCALE GENOMIC DNA]</scope>
    <source>
        <strain evidence="3">cv. PC099</strain>
    </source>
</reference>
<feature type="compositionally biased region" description="Acidic residues" evidence="1">
    <location>
        <begin position="337"/>
        <end position="348"/>
    </location>
</feature>
<dbReference type="PANTHER" id="PTHR35046:SF9">
    <property type="entry name" value="RNA-DIRECTED DNA POLYMERASE"/>
    <property type="match status" value="1"/>
</dbReference>
<name>A0AAD4P8H2_PERFH</name>
<evidence type="ECO:0000313" key="2">
    <source>
        <dbReference type="EMBL" id="KAH6829855.1"/>
    </source>
</evidence>
<dbReference type="AlphaFoldDB" id="A0AAD4P8H2"/>
<accession>A0AAD4P8H2</accession>
<feature type="compositionally biased region" description="Polar residues" evidence="1">
    <location>
        <begin position="7"/>
        <end position="21"/>
    </location>
</feature>
<organism evidence="2 3">
    <name type="scientific">Perilla frutescens var. hirtella</name>
    <name type="common">Perilla citriodora</name>
    <name type="synonym">Perilla setoyensis</name>
    <dbReference type="NCBI Taxonomy" id="608512"/>
    <lineage>
        <taxon>Eukaryota</taxon>
        <taxon>Viridiplantae</taxon>
        <taxon>Streptophyta</taxon>
        <taxon>Embryophyta</taxon>
        <taxon>Tracheophyta</taxon>
        <taxon>Spermatophyta</taxon>
        <taxon>Magnoliopsida</taxon>
        <taxon>eudicotyledons</taxon>
        <taxon>Gunneridae</taxon>
        <taxon>Pentapetalae</taxon>
        <taxon>asterids</taxon>
        <taxon>lamiids</taxon>
        <taxon>Lamiales</taxon>
        <taxon>Lamiaceae</taxon>
        <taxon>Nepetoideae</taxon>
        <taxon>Elsholtzieae</taxon>
        <taxon>Perilla</taxon>
    </lineage>
</organism>
<comment type="caution">
    <text evidence="2">The sequence shown here is derived from an EMBL/GenBank/DDBJ whole genome shotgun (WGS) entry which is preliminary data.</text>
</comment>
<feature type="region of interest" description="Disordered" evidence="1">
    <location>
        <begin position="82"/>
        <end position="128"/>
    </location>
</feature>
<keyword evidence="3" id="KW-1185">Reference proteome</keyword>
<dbReference type="PANTHER" id="PTHR35046">
    <property type="entry name" value="ZINC KNUCKLE (CCHC-TYPE) FAMILY PROTEIN"/>
    <property type="match status" value="1"/>
</dbReference>
<feature type="region of interest" description="Disordered" evidence="1">
    <location>
        <begin position="317"/>
        <end position="354"/>
    </location>
</feature>
<dbReference type="GO" id="GO:0003676">
    <property type="term" value="F:nucleic acid binding"/>
    <property type="evidence" value="ECO:0007669"/>
    <property type="project" value="InterPro"/>
</dbReference>
<feature type="region of interest" description="Disordered" evidence="1">
    <location>
        <begin position="386"/>
        <end position="412"/>
    </location>
</feature>
<dbReference type="InterPro" id="IPR036875">
    <property type="entry name" value="Znf_CCHC_sf"/>
</dbReference>
<feature type="region of interest" description="Disordered" evidence="1">
    <location>
        <begin position="1"/>
        <end position="46"/>
    </location>
</feature>
<dbReference type="SUPFAM" id="SSF57756">
    <property type="entry name" value="Retrovirus zinc finger-like domains"/>
    <property type="match status" value="1"/>
</dbReference>